<name>A0AA97M4U0_9ACTN</name>
<dbReference type="RefSeq" id="WP_068689217.1">
    <property type="nucleotide sequence ID" value="NZ_CP063196.1"/>
</dbReference>
<dbReference type="SMART" id="SM00382">
    <property type="entry name" value="AAA"/>
    <property type="match status" value="1"/>
</dbReference>
<evidence type="ECO:0000313" key="4">
    <source>
        <dbReference type="Proteomes" id="UP000265719"/>
    </source>
</evidence>
<dbReference type="AlphaFoldDB" id="A0AA97M4U0"/>
<gene>
    <name evidence="3" type="ORF">NI17_004290</name>
</gene>
<dbReference type="EMBL" id="CP063196">
    <property type="protein sequence ID" value="UOE20456.1"/>
    <property type="molecule type" value="Genomic_DNA"/>
</dbReference>
<dbReference type="Pfam" id="PF05729">
    <property type="entry name" value="NACHT"/>
    <property type="match status" value="1"/>
</dbReference>
<reference evidence="3" key="1">
    <citation type="submission" date="2020-10" db="EMBL/GenBank/DDBJ databases">
        <title>De novo genome project of the cellulose decomposer Thermobifida halotolerans type strain.</title>
        <authorList>
            <person name="Nagy I."/>
            <person name="Horvath B."/>
            <person name="Kukolya J."/>
            <person name="Nagy I."/>
            <person name="Orsini M."/>
        </authorList>
    </citation>
    <scope>NUCLEOTIDE SEQUENCE</scope>
    <source>
        <strain evidence="3">DSM 44931</strain>
    </source>
</reference>
<feature type="region of interest" description="Disordered" evidence="1">
    <location>
        <begin position="1066"/>
        <end position="1098"/>
    </location>
</feature>
<accession>A0AA97M4U0</accession>
<dbReference type="SUPFAM" id="SSF52540">
    <property type="entry name" value="P-loop containing nucleoside triphosphate hydrolases"/>
    <property type="match status" value="1"/>
</dbReference>
<organism evidence="3 4">
    <name type="scientific">Thermobifida halotolerans</name>
    <dbReference type="NCBI Taxonomy" id="483545"/>
    <lineage>
        <taxon>Bacteria</taxon>
        <taxon>Bacillati</taxon>
        <taxon>Actinomycetota</taxon>
        <taxon>Actinomycetes</taxon>
        <taxon>Streptosporangiales</taxon>
        <taxon>Nocardiopsidaceae</taxon>
        <taxon>Thermobifida</taxon>
    </lineage>
</organism>
<dbReference type="InterPro" id="IPR007111">
    <property type="entry name" value="NACHT_NTPase"/>
</dbReference>
<keyword evidence="3" id="KW-0547">Nucleotide-binding</keyword>
<dbReference type="InterPro" id="IPR027417">
    <property type="entry name" value="P-loop_NTPase"/>
</dbReference>
<dbReference type="InterPro" id="IPR054567">
    <property type="entry name" value="NNH7"/>
</dbReference>
<keyword evidence="3" id="KW-0067">ATP-binding</keyword>
<dbReference type="Gene3D" id="3.40.50.300">
    <property type="entry name" value="P-loop containing nucleotide triphosphate hydrolases"/>
    <property type="match status" value="1"/>
</dbReference>
<dbReference type="KEGG" id="thao:NI17_004290"/>
<dbReference type="InterPro" id="IPR003593">
    <property type="entry name" value="AAA+_ATPase"/>
</dbReference>
<dbReference type="Pfam" id="PF22738">
    <property type="entry name" value="NNH7"/>
    <property type="match status" value="1"/>
</dbReference>
<dbReference type="GO" id="GO:0005524">
    <property type="term" value="F:ATP binding"/>
    <property type="evidence" value="ECO:0007669"/>
    <property type="project" value="UniProtKB-KW"/>
</dbReference>
<dbReference type="Proteomes" id="UP000265719">
    <property type="component" value="Chromosome"/>
</dbReference>
<evidence type="ECO:0000256" key="1">
    <source>
        <dbReference type="SAM" id="MobiDB-lite"/>
    </source>
</evidence>
<feature type="compositionally biased region" description="Basic and acidic residues" evidence="1">
    <location>
        <begin position="1074"/>
        <end position="1083"/>
    </location>
</feature>
<evidence type="ECO:0000313" key="3">
    <source>
        <dbReference type="EMBL" id="UOE20456.1"/>
    </source>
</evidence>
<proteinExistence type="predicted"/>
<keyword evidence="4" id="KW-1185">Reference proteome</keyword>
<evidence type="ECO:0000259" key="2">
    <source>
        <dbReference type="SMART" id="SM00382"/>
    </source>
</evidence>
<sequence length="1098" mass="122299">MAKKTLSYADALRILGGDDPTLLGFGEAVGGGTLGALGVPDVLGLQSLLVRCGHAAVTGIREKITGVSRWDRTERVAAADLILRITALFEALDELLDRPECPLALKDLRITGDEQYALLTDVLRDAERAAPALPPSSDGVEHAPPYRRSAQVLRRFLRGLEAWDRLDETGRARLDETLEELPDLARRRHVESYRKLAADVPEFGVWANLAAHEDTRGRVEEVRVGLAGMADLLERMTAPGTARRLTELERLYRAVLDKPVLDTDETPDGVVLPPVREAYLDLGGLLRVADADARPSADTWWEGAARHDNLQPLLVSLLTRRECHFRPVVLLGHPGAGKSQLTRMLAARLPSGDFLPLRVELRSVQADAPIHTQIDEGLSATLHTRVSWRDLADQAEGALPVVILDGLDELLQATGADRSDYLEQVQRFQEHQADLGRPVAVIVTSRTVVAERTRFPLGTPVIRLEPFTDAQITCMLRIWNRANAAALAARGLRPLEPETLLDYRELAEQPLLLFMLLVFDADGNALQRDAAALGRAELYERLLTSFAEREVRKHHSHLGGAELARAVEDELRRLEVVATAMFVRHRQWVSADELDADLAALFPDAAVRPEQAGLGGRTGPAHQVLGRFFFVHEARAVRREEHRSVYEFLHATFGEYLVARAVVNELSDLVADRAHAARRRVPVPPDTGRFHALTSFAALAGRAAVVEFAADLLAARTREARERAEYRSLLVEMFRAAPYPRTGSAVDYRPYEATIARRLAAHTANLVTLLVLVADEVDLAELFPDSGQPWLPWRETAGTWRALPGDEWFGFMDTVRLRHLGHWEEDGTPRALLRRERREPVNVGECTGFELRVNATGRLDITDPYTLTVDYEGTTSRLLRSLGLRMQGWSARLVLMLGPYLKHVDSDLGTWVTADRAVRIAGRTPEHVTVDHWDFPSSWTTISHLLDLRLGWPGTDEDWDNRLLSYLRLLDLARTSHPRLDVPQVVALREAVEDLHLLRLRPSPPDRPSPYNELRSVLALYLQRVHSVAGSPRVTASLRLVLDALRPYLEEAEEYDQNYDRILGLAAANDGPSDSDHLPEHLPHLPQDTPGGFTGNSL</sequence>
<protein>
    <submittedName>
        <fullName evidence="3">ATP-binding protein</fullName>
    </submittedName>
</protein>
<feature type="domain" description="AAA+ ATPase" evidence="2">
    <location>
        <begin position="324"/>
        <end position="468"/>
    </location>
</feature>